<dbReference type="GO" id="GO:0016491">
    <property type="term" value="F:oxidoreductase activity"/>
    <property type="evidence" value="ECO:0007669"/>
    <property type="project" value="InterPro"/>
</dbReference>
<dbReference type="InterPro" id="IPR023205">
    <property type="entry name" value="DsbA/DsbL"/>
</dbReference>
<name>A0A1H0VYF2_9BURK</name>
<dbReference type="OrthoDB" id="9784896at2"/>
<evidence type="ECO:0000313" key="11">
    <source>
        <dbReference type="EMBL" id="SDP83361.1"/>
    </source>
</evidence>
<dbReference type="PIRSF" id="PIRSF001488">
    <property type="entry name" value="Tdi_protein"/>
    <property type="match status" value="1"/>
</dbReference>
<dbReference type="EMBL" id="FNJL01000030">
    <property type="protein sequence ID" value="SDP83361.1"/>
    <property type="molecule type" value="Genomic_DNA"/>
</dbReference>
<comment type="subcellular location">
    <subcellularLocation>
        <location evidence="1 7">Periplasm</location>
    </subcellularLocation>
</comment>
<keyword evidence="12" id="KW-1185">Reference proteome</keyword>
<evidence type="ECO:0000256" key="2">
    <source>
        <dbReference type="ARBA" id="ARBA00005791"/>
    </source>
</evidence>
<keyword evidence="4 7" id="KW-0574">Periplasm</keyword>
<evidence type="ECO:0000256" key="3">
    <source>
        <dbReference type="ARBA" id="ARBA00022729"/>
    </source>
</evidence>
<evidence type="ECO:0000256" key="6">
    <source>
        <dbReference type="ARBA" id="ARBA00023284"/>
    </source>
</evidence>
<keyword evidence="3 9" id="KW-0732">Signal</keyword>
<feature type="domain" description="Thioredoxin" evidence="10">
    <location>
        <begin position="19"/>
        <end position="175"/>
    </location>
</feature>
<evidence type="ECO:0000259" key="10">
    <source>
        <dbReference type="PROSITE" id="PS51352"/>
    </source>
</evidence>
<protein>
    <recommendedName>
        <fullName evidence="7">Thiol:disulfide interchange protein</fullName>
    </recommendedName>
</protein>
<dbReference type="InterPro" id="IPR050824">
    <property type="entry name" value="Thiol_disulfide_DsbA"/>
</dbReference>
<dbReference type="GO" id="GO:0042597">
    <property type="term" value="C:periplasmic space"/>
    <property type="evidence" value="ECO:0007669"/>
    <property type="project" value="UniProtKB-SubCell"/>
</dbReference>
<reference evidence="12" key="1">
    <citation type="submission" date="2016-10" db="EMBL/GenBank/DDBJ databases">
        <authorList>
            <person name="Varghese N."/>
            <person name="Submissions S."/>
        </authorList>
    </citation>
    <scope>NUCLEOTIDE SEQUENCE [LARGE SCALE GENOMIC DNA]</scope>
    <source>
        <strain evidence="12">DSM 17101</strain>
    </source>
</reference>
<gene>
    <name evidence="11" type="ORF">SAMN04489708_1306</name>
</gene>
<dbReference type="PANTHER" id="PTHR35891">
    <property type="entry name" value="THIOL:DISULFIDE INTERCHANGE PROTEIN DSBA"/>
    <property type="match status" value="1"/>
</dbReference>
<dbReference type="Pfam" id="PF01323">
    <property type="entry name" value="DSBA"/>
    <property type="match status" value="1"/>
</dbReference>
<dbReference type="PANTHER" id="PTHR35891:SF3">
    <property type="entry name" value="THIOL:DISULFIDE INTERCHANGE PROTEIN DSBL"/>
    <property type="match status" value="1"/>
</dbReference>
<sequence length="218" mass="23908">MKRREFSLSAATAVAASAVALPVATPAFAQARQFKEGKDYTRLAKPAPTDAPAGKVEVIEFFWYSCPHCNAFEPTLEAWIKSAPKDLVIRRVPVAFNSSFAAQQKLYFALEGMGKLPEVHAKVFRAVHVEKLPLAKDDQIFEWIGKQGLDVAKFKEVYNSFTVSNQLRKAAQLQDAYGVEGVPSMGVAGRFYTDGTMAGSMQNVLQVVEYLAGLARKG</sequence>
<evidence type="ECO:0000256" key="4">
    <source>
        <dbReference type="ARBA" id="ARBA00022764"/>
    </source>
</evidence>
<dbReference type="AlphaFoldDB" id="A0A1H0VYF2"/>
<feature type="signal peptide" evidence="9">
    <location>
        <begin position="1"/>
        <end position="29"/>
    </location>
</feature>
<accession>A0A1H0VYF2</accession>
<dbReference type="SUPFAM" id="SSF52833">
    <property type="entry name" value="Thioredoxin-like"/>
    <property type="match status" value="1"/>
</dbReference>
<keyword evidence="6" id="KW-0676">Redox-active center</keyword>
<dbReference type="Proteomes" id="UP000199317">
    <property type="component" value="Unassembled WGS sequence"/>
</dbReference>
<feature type="chain" id="PRO_5011484551" description="Thiol:disulfide interchange protein" evidence="9">
    <location>
        <begin position="30"/>
        <end position="218"/>
    </location>
</feature>
<evidence type="ECO:0000256" key="1">
    <source>
        <dbReference type="ARBA" id="ARBA00004418"/>
    </source>
</evidence>
<feature type="disulfide bond" description="Redox-active" evidence="8">
    <location>
        <begin position="66"/>
        <end position="69"/>
    </location>
</feature>
<dbReference type="InterPro" id="IPR036249">
    <property type="entry name" value="Thioredoxin-like_sf"/>
</dbReference>
<evidence type="ECO:0000256" key="9">
    <source>
        <dbReference type="SAM" id="SignalP"/>
    </source>
</evidence>
<organism evidence="11 12">
    <name type="scientific">Paracidovorax cattleyae</name>
    <dbReference type="NCBI Taxonomy" id="80868"/>
    <lineage>
        <taxon>Bacteria</taxon>
        <taxon>Pseudomonadati</taxon>
        <taxon>Pseudomonadota</taxon>
        <taxon>Betaproteobacteria</taxon>
        <taxon>Burkholderiales</taxon>
        <taxon>Comamonadaceae</taxon>
        <taxon>Paracidovorax</taxon>
    </lineage>
</organism>
<evidence type="ECO:0000256" key="7">
    <source>
        <dbReference type="PIRNR" id="PIRNR001488"/>
    </source>
</evidence>
<dbReference type="Gene3D" id="3.40.30.10">
    <property type="entry name" value="Glutaredoxin"/>
    <property type="match status" value="1"/>
</dbReference>
<dbReference type="PROSITE" id="PS51352">
    <property type="entry name" value="THIOREDOXIN_2"/>
    <property type="match status" value="1"/>
</dbReference>
<evidence type="ECO:0000313" key="12">
    <source>
        <dbReference type="Proteomes" id="UP000199317"/>
    </source>
</evidence>
<dbReference type="CDD" id="cd03019">
    <property type="entry name" value="DsbA_DsbA"/>
    <property type="match status" value="1"/>
</dbReference>
<evidence type="ECO:0000256" key="5">
    <source>
        <dbReference type="ARBA" id="ARBA00023157"/>
    </source>
</evidence>
<dbReference type="RefSeq" id="WP_092838090.1">
    <property type="nucleotide sequence ID" value="NZ_CP028290.1"/>
</dbReference>
<keyword evidence="5 7" id="KW-1015">Disulfide bond</keyword>
<proteinExistence type="inferred from homology"/>
<dbReference type="InterPro" id="IPR001853">
    <property type="entry name" value="DSBA-like_thioredoxin_dom"/>
</dbReference>
<dbReference type="InterPro" id="IPR013766">
    <property type="entry name" value="Thioredoxin_domain"/>
</dbReference>
<comment type="similarity">
    <text evidence="2">Belongs to the thioredoxin family. DsbA subfamily.</text>
</comment>
<evidence type="ECO:0000256" key="8">
    <source>
        <dbReference type="PIRSR" id="PIRSR001488-1"/>
    </source>
</evidence>